<feature type="repeat" description="WD" evidence="3">
    <location>
        <begin position="390"/>
        <end position="431"/>
    </location>
</feature>
<dbReference type="AlphaFoldDB" id="A0A0M0JEX7"/>
<evidence type="ECO:0000259" key="4">
    <source>
        <dbReference type="SMART" id="SM00500"/>
    </source>
</evidence>
<reference evidence="6" key="1">
    <citation type="journal article" date="2015" name="PLoS Genet.">
        <title>Genome Sequence and Transcriptome Analyses of Chrysochromulina tobin: Metabolic Tools for Enhanced Algal Fitness in the Prominent Order Prymnesiales (Haptophyceae).</title>
        <authorList>
            <person name="Hovde B.T."/>
            <person name="Deodato C.R."/>
            <person name="Hunsperger H.M."/>
            <person name="Ryken S.A."/>
            <person name="Yost W."/>
            <person name="Jha R.K."/>
            <person name="Patterson J."/>
            <person name="Monnat R.J. Jr."/>
            <person name="Barlow S.B."/>
            <person name="Starkenburg S.R."/>
            <person name="Cattolico R.A."/>
        </authorList>
    </citation>
    <scope>NUCLEOTIDE SEQUENCE</scope>
    <source>
        <strain evidence="6">CCMP291</strain>
    </source>
</reference>
<feature type="domain" description="Pre-mRNA processing factor 4 (PRP4)-like" evidence="4">
    <location>
        <begin position="68"/>
        <end position="118"/>
    </location>
</feature>
<comment type="caution">
    <text evidence="5">The sequence shown here is derived from an EMBL/GenBank/DDBJ whole genome shotgun (WGS) entry which is preliminary data.</text>
</comment>
<feature type="repeat" description="WD" evidence="3">
    <location>
        <begin position="348"/>
        <end position="389"/>
    </location>
</feature>
<evidence type="ECO:0000256" key="2">
    <source>
        <dbReference type="ARBA" id="ARBA00022737"/>
    </source>
</evidence>
<dbReference type="InterPro" id="IPR036322">
    <property type="entry name" value="WD40_repeat_dom_sf"/>
</dbReference>
<keyword evidence="6" id="KW-1185">Reference proteome</keyword>
<dbReference type="InterPro" id="IPR020472">
    <property type="entry name" value="WD40_PAC1"/>
</dbReference>
<dbReference type="GO" id="GO:0030621">
    <property type="term" value="F:U4 snRNA binding"/>
    <property type="evidence" value="ECO:0007669"/>
    <property type="project" value="TreeGrafter"/>
</dbReference>
<dbReference type="InterPro" id="IPR015943">
    <property type="entry name" value="WD40/YVTN_repeat-like_dom_sf"/>
</dbReference>
<sequence length="507" mass="55721">MSDVRLQALERETNARLEKLKAVAAANAASSSEQHELSASSQLAVARQQELKNTIEIRKRARELAVPTNDNAVKLKLREFGEPIALFGEAAPERRERLRDVMAANLDLDAPFEPARGAETALQRAKRPAMHEAVAAVADGVEEKRKESFFTEGPEELKTARSWIARDSLARAARRLEAERTRVEREASDVAAYENSLSELGRRLKGVANQLSNFADERPISFVAFAPGSQLVATGSWSNLIKLWSVPDCKQISTLKGHTERISGLAWHPLVGGGSLAPTTAHLVSAACDGTAKLWPLEGGKPLGELKGHVGRLSRVAFHPSGRFVVTAGFDTTWRLWDAQTCQELLLQEGHTRALYAVCCHPDGSLVASAGLDAVVRLWDVRTGRAVQTFQGHVKQILGLDCHPHGLTLASGSDDHTVRLWDLRKKKSLYTLPAHSSLISHVRYEPGAGRFLLSTSYDNKVKLWSTRDYALLKTMEGHEGRVMCGDIADDGKHFATAAMDRTWKLWG</sequence>
<gene>
    <name evidence="5" type="ORF">Ctob_006102</name>
</gene>
<dbReference type="SMART" id="SM00320">
    <property type="entry name" value="WD40"/>
    <property type="match status" value="7"/>
</dbReference>
<dbReference type="FunFam" id="2.130.10.10:FF:000411">
    <property type="entry name" value="U4/U6 small nuclear ribonucleoprotein Prp4"/>
    <property type="match status" value="1"/>
</dbReference>
<dbReference type="Proteomes" id="UP000037460">
    <property type="component" value="Unassembled WGS sequence"/>
</dbReference>
<dbReference type="Gene3D" id="2.130.10.10">
    <property type="entry name" value="YVTN repeat-like/Quinoprotein amine dehydrogenase"/>
    <property type="match status" value="4"/>
</dbReference>
<dbReference type="GO" id="GO:0017070">
    <property type="term" value="F:U6 snRNA binding"/>
    <property type="evidence" value="ECO:0007669"/>
    <property type="project" value="TreeGrafter"/>
</dbReference>
<name>A0A0M0JEX7_9EUKA</name>
<proteinExistence type="predicted"/>
<dbReference type="SUPFAM" id="SSF50978">
    <property type="entry name" value="WD40 repeat-like"/>
    <property type="match status" value="1"/>
</dbReference>
<dbReference type="PRINTS" id="PR00320">
    <property type="entry name" value="GPROTEINBRPT"/>
</dbReference>
<organism evidence="5 6">
    <name type="scientific">Chrysochromulina tobinii</name>
    <dbReference type="NCBI Taxonomy" id="1460289"/>
    <lineage>
        <taxon>Eukaryota</taxon>
        <taxon>Haptista</taxon>
        <taxon>Haptophyta</taxon>
        <taxon>Prymnesiophyceae</taxon>
        <taxon>Prymnesiales</taxon>
        <taxon>Chrysochromulinaceae</taxon>
        <taxon>Chrysochromulina</taxon>
    </lineage>
</organism>
<keyword evidence="1 3" id="KW-0853">WD repeat</keyword>
<evidence type="ECO:0000313" key="5">
    <source>
        <dbReference type="EMBL" id="KOO24975.1"/>
    </source>
</evidence>
<dbReference type="Pfam" id="PF00400">
    <property type="entry name" value="WD40"/>
    <property type="match status" value="7"/>
</dbReference>
<evidence type="ECO:0000256" key="1">
    <source>
        <dbReference type="ARBA" id="ARBA00022574"/>
    </source>
</evidence>
<dbReference type="InterPro" id="IPR014906">
    <property type="entry name" value="PRP4-like"/>
</dbReference>
<dbReference type="SUPFAM" id="SSF158230">
    <property type="entry name" value="PRP4-like"/>
    <property type="match status" value="1"/>
</dbReference>
<dbReference type="PANTHER" id="PTHR19846">
    <property type="entry name" value="WD40 REPEAT PROTEIN"/>
    <property type="match status" value="1"/>
</dbReference>
<keyword evidence="5" id="KW-0687">Ribonucleoprotein</keyword>
<dbReference type="GO" id="GO:0000398">
    <property type="term" value="P:mRNA splicing, via spliceosome"/>
    <property type="evidence" value="ECO:0007669"/>
    <property type="project" value="TreeGrafter"/>
</dbReference>
<dbReference type="GO" id="GO:0046540">
    <property type="term" value="C:U4/U6 x U5 tri-snRNP complex"/>
    <property type="evidence" value="ECO:0007669"/>
    <property type="project" value="TreeGrafter"/>
</dbReference>
<dbReference type="Pfam" id="PF08799">
    <property type="entry name" value="PRP4"/>
    <property type="match status" value="1"/>
</dbReference>
<feature type="repeat" description="WD" evidence="3">
    <location>
        <begin position="213"/>
        <end position="254"/>
    </location>
</feature>
<dbReference type="PROSITE" id="PS00678">
    <property type="entry name" value="WD_REPEATS_1"/>
    <property type="match status" value="3"/>
</dbReference>
<dbReference type="PROSITE" id="PS50082">
    <property type="entry name" value="WD_REPEATS_2"/>
    <property type="match status" value="7"/>
</dbReference>
<evidence type="ECO:0000256" key="3">
    <source>
        <dbReference type="PROSITE-ProRule" id="PRU00221"/>
    </source>
</evidence>
<dbReference type="SMART" id="SM00500">
    <property type="entry name" value="SFM"/>
    <property type="match status" value="1"/>
</dbReference>
<feature type="repeat" description="WD" evidence="3">
    <location>
        <begin position="432"/>
        <end position="474"/>
    </location>
</feature>
<dbReference type="PROSITE" id="PS50294">
    <property type="entry name" value="WD_REPEATS_REGION"/>
    <property type="match status" value="5"/>
</dbReference>
<dbReference type="CDD" id="cd00200">
    <property type="entry name" value="WD40"/>
    <property type="match status" value="1"/>
</dbReference>
<dbReference type="OrthoDB" id="540662at2759"/>
<dbReference type="EMBL" id="JWZX01003032">
    <property type="protein sequence ID" value="KOO24975.1"/>
    <property type="molecule type" value="Genomic_DNA"/>
</dbReference>
<feature type="repeat" description="WD" evidence="3">
    <location>
        <begin position="475"/>
        <end position="507"/>
    </location>
</feature>
<keyword evidence="2" id="KW-0677">Repeat</keyword>
<protein>
    <submittedName>
        <fullName evidence="5">U4 u6 small nuclear ribonucleoprotein prp4</fullName>
    </submittedName>
</protein>
<dbReference type="InterPro" id="IPR001680">
    <property type="entry name" value="WD40_rpt"/>
</dbReference>
<feature type="repeat" description="WD" evidence="3">
    <location>
        <begin position="306"/>
        <end position="347"/>
    </location>
</feature>
<accession>A0A0M0JEX7</accession>
<dbReference type="Gene3D" id="4.10.280.110">
    <property type="entry name" value="Pre-mRNA processing factor 4 domain"/>
    <property type="match status" value="1"/>
</dbReference>
<dbReference type="PANTHER" id="PTHR19846:SF0">
    <property type="entry name" value="PRE-MRNA PROCESSING FACTOR 4"/>
    <property type="match status" value="1"/>
</dbReference>
<dbReference type="InterPro" id="IPR019775">
    <property type="entry name" value="WD40_repeat_CS"/>
</dbReference>
<feature type="repeat" description="WD" evidence="3">
    <location>
        <begin position="255"/>
        <end position="305"/>
    </location>
</feature>
<dbReference type="InterPro" id="IPR036285">
    <property type="entry name" value="PRP4-like_sf"/>
</dbReference>
<evidence type="ECO:0000313" key="6">
    <source>
        <dbReference type="Proteomes" id="UP000037460"/>
    </source>
</evidence>